<feature type="region of interest" description="Disordered" evidence="2">
    <location>
        <begin position="102"/>
        <end position="167"/>
    </location>
</feature>
<dbReference type="Pfam" id="PF13871">
    <property type="entry name" value="Helicase_C_4"/>
    <property type="match status" value="2"/>
</dbReference>
<evidence type="ECO:0000313" key="5">
    <source>
        <dbReference type="EMBL" id="OLP77964.1"/>
    </source>
</evidence>
<dbReference type="Proteomes" id="UP000186817">
    <property type="component" value="Unassembled WGS sequence"/>
</dbReference>
<dbReference type="InterPro" id="IPR026741">
    <property type="entry name" value="SNO"/>
</dbReference>
<keyword evidence="6" id="KW-1185">Reference proteome</keyword>
<accession>A0A1Q9C4V7</accession>
<dbReference type="GO" id="GO:0031490">
    <property type="term" value="F:chromatin DNA binding"/>
    <property type="evidence" value="ECO:0007669"/>
    <property type="project" value="TreeGrafter"/>
</dbReference>
<dbReference type="Pfam" id="PF13872">
    <property type="entry name" value="AAA_34"/>
    <property type="match status" value="1"/>
</dbReference>
<evidence type="ECO:0000256" key="1">
    <source>
        <dbReference type="ARBA" id="ARBA00006992"/>
    </source>
</evidence>
<dbReference type="GO" id="GO:0006355">
    <property type="term" value="P:regulation of DNA-templated transcription"/>
    <property type="evidence" value="ECO:0007669"/>
    <property type="project" value="InterPro"/>
</dbReference>
<dbReference type="InterPro" id="IPR026937">
    <property type="entry name" value="SBNO_Helicase_C_dom"/>
</dbReference>
<dbReference type="PANTHER" id="PTHR12706:SF30">
    <property type="entry name" value="PROTEIN STRAWBERRY NOTCH-RELATED"/>
    <property type="match status" value="1"/>
</dbReference>
<dbReference type="AlphaFoldDB" id="A0A1Q9C4V7"/>
<comment type="caution">
    <text evidence="5">The sequence shown here is derived from an EMBL/GenBank/DDBJ whole genome shotgun (WGS) entry which is preliminary data.</text>
</comment>
<dbReference type="InterPro" id="IPR027417">
    <property type="entry name" value="P-loop_NTPase"/>
</dbReference>
<feature type="domain" description="Strawberry notch AAA" evidence="4">
    <location>
        <begin position="226"/>
        <end position="531"/>
    </location>
</feature>
<dbReference type="EMBL" id="LSRX01001684">
    <property type="protein sequence ID" value="OLP77964.1"/>
    <property type="molecule type" value="Genomic_DNA"/>
</dbReference>
<dbReference type="InterPro" id="IPR039187">
    <property type="entry name" value="SNO_AAA"/>
</dbReference>
<dbReference type="GO" id="GO:0005634">
    <property type="term" value="C:nucleus"/>
    <property type="evidence" value="ECO:0007669"/>
    <property type="project" value="TreeGrafter"/>
</dbReference>
<reference evidence="5 6" key="1">
    <citation type="submission" date="2016-02" db="EMBL/GenBank/DDBJ databases">
        <title>Genome analysis of coral dinoflagellate symbionts highlights evolutionary adaptations to a symbiotic lifestyle.</title>
        <authorList>
            <person name="Aranda M."/>
            <person name="Li Y."/>
            <person name="Liew Y.J."/>
            <person name="Baumgarten S."/>
            <person name="Simakov O."/>
            <person name="Wilson M."/>
            <person name="Piel J."/>
            <person name="Ashoor H."/>
            <person name="Bougouffa S."/>
            <person name="Bajic V.B."/>
            <person name="Ryu T."/>
            <person name="Ravasi T."/>
            <person name="Bayer T."/>
            <person name="Micklem G."/>
            <person name="Kim H."/>
            <person name="Bhak J."/>
            <person name="Lajeunesse T.C."/>
            <person name="Voolstra C.R."/>
        </authorList>
    </citation>
    <scope>NUCLEOTIDE SEQUENCE [LARGE SCALE GENOMIC DNA]</scope>
    <source>
        <strain evidence="5 6">CCMP2467</strain>
    </source>
</reference>
<dbReference type="GO" id="GO:0042393">
    <property type="term" value="F:histone binding"/>
    <property type="evidence" value="ECO:0007669"/>
    <property type="project" value="TreeGrafter"/>
</dbReference>
<evidence type="ECO:0000256" key="2">
    <source>
        <dbReference type="SAM" id="MobiDB-lite"/>
    </source>
</evidence>
<protein>
    <submittedName>
        <fullName evidence="5">Protein strawberry notch-like 1</fullName>
    </submittedName>
</protein>
<feature type="domain" description="Strawberry notch helicase C" evidence="3">
    <location>
        <begin position="694"/>
        <end position="789"/>
    </location>
</feature>
<feature type="domain" description="Strawberry notch helicase C" evidence="3">
    <location>
        <begin position="982"/>
        <end position="1015"/>
    </location>
</feature>
<name>A0A1Q9C4V7_SYMMI</name>
<comment type="similarity">
    <text evidence="1">Belongs to the SBNO family.</text>
</comment>
<sequence>MPQVAAFCTCRGEQAWARAGVRLSGAPALPCSRAYRKRRRWKMDSVIAKAFAAFEGRRLAELLSEGVENEDAQVVVLQQWEAMDANERSRWSDLEVDASAPEVLAPLQAEPVKTPTPSRARKKRPVSQENRSAEAGESRVSKALKPEDHKDNHVRRGGVAPRSLQPAGDWICPAQVLEPSEEPDADMKDLHEQDDSQRSGRGDKEDESEKRQHAFRTSQVVQVGGKHPDWLTEPAAVAEISLPRLSSDELVFLPRSVAEEGRLSSVQMESVAYAARRFRSYLPSGARAGYYLGDGTGCGKGRIIAALIWHLWNSGAKRHVWLSASSDLLEDATRDFRDLGAAVPLCSLSSMGYGPLSGHGLDADGNGVIFVSYQLLVACKGGASGVPTPETSRLGQLVDWLRRGKGGASGLIALDEAHRTKNVGTETQAGSKSGLSALELQRACPGAAVLYASATGATELRHLGYLERLGLWGKGRPHKTFEELRLAVEGGGLAAMELLAMTMRAEGMLSCRSLSFKGASFRLVPISLGTEEEAPVYVGSCLFWQAAFRIIVRLLKARTREVRRKKLKHTTELKENSVHMRNFWSAQQQFFRQLLICSKVDATVKLAEAAQLRGEAVVIAMWSTGESVTEAVANRKGDRSAAAAGFASAPKEVAFRMLNGLLRTLAEAVESEPSALQEIQKAEAELERLRLPPNPLDEIMRRLGGPAKVAELTGRSRRLVFNQVTGETRFEERSDRANLEELRAFQLGRKKVAIVTEAASAGISLHCDRRLPEEAQRPRYMISIEMPWEVGLSSFSRLLVRCLTMSSAGAAAWKQLRHFRHRDLLLGTLLRAFERDQLECRVLQSDAFRPHLTRWAELLLVEGTSGAQVNPHEVPGEIVEAAKQGPAEVRWLLRRLSSKDPHHRGLPHFPSTLLQRGPQYPFRPFELTYLRSVVGGIRGTELVQKMELPEPTEEAKAKAEEIHRGAPVRDLWAEGCLDDDDHRADKAIQQLGRVHRSNQRVPPRFAFVVTQLGGELPAGQVRHAETSTFCVRAGCGPATSAGRSFLKASRTLLRPVYVVILAWPGLLSQFLKPFARCMLQGPSIL</sequence>
<feature type="compositionally biased region" description="Basic and acidic residues" evidence="2">
    <location>
        <begin position="131"/>
        <end position="151"/>
    </location>
</feature>
<dbReference type="Gene3D" id="3.40.50.300">
    <property type="entry name" value="P-loop containing nucleotide triphosphate hydrolases"/>
    <property type="match status" value="1"/>
</dbReference>
<proteinExistence type="inferred from homology"/>
<evidence type="ECO:0000259" key="4">
    <source>
        <dbReference type="Pfam" id="PF13872"/>
    </source>
</evidence>
<evidence type="ECO:0000313" key="6">
    <source>
        <dbReference type="Proteomes" id="UP000186817"/>
    </source>
</evidence>
<evidence type="ECO:0000259" key="3">
    <source>
        <dbReference type="Pfam" id="PF13871"/>
    </source>
</evidence>
<dbReference type="SUPFAM" id="SSF52540">
    <property type="entry name" value="P-loop containing nucleoside triphosphate hydrolases"/>
    <property type="match status" value="1"/>
</dbReference>
<dbReference type="PANTHER" id="PTHR12706">
    <property type="entry name" value="STRAWBERRY NOTCH-RELATED"/>
    <property type="match status" value="1"/>
</dbReference>
<feature type="compositionally biased region" description="Basic and acidic residues" evidence="2">
    <location>
        <begin position="185"/>
        <end position="212"/>
    </location>
</feature>
<organism evidence="5 6">
    <name type="scientific">Symbiodinium microadriaticum</name>
    <name type="common">Dinoflagellate</name>
    <name type="synonym">Zooxanthella microadriatica</name>
    <dbReference type="NCBI Taxonomy" id="2951"/>
    <lineage>
        <taxon>Eukaryota</taxon>
        <taxon>Sar</taxon>
        <taxon>Alveolata</taxon>
        <taxon>Dinophyceae</taxon>
        <taxon>Suessiales</taxon>
        <taxon>Symbiodiniaceae</taxon>
        <taxon>Symbiodinium</taxon>
    </lineage>
</organism>
<dbReference type="OrthoDB" id="417236at2759"/>
<feature type="region of interest" description="Disordered" evidence="2">
    <location>
        <begin position="182"/>
        <end position="221"/>
    </location>
</feature>
<gene>
    <name evidence="5" type="primary">SBNO1</name>
    <name evidence="5" type="ORF">AK812_SmicGene41911</name>
</gene>